<name>A0A6C0EKT7_9ZZZZ</name>
<dbReference type="EMBL" id="MN738866">
    <property type="protein sequence ID" value="QHT28940.1"/>
    <property type="molecule type" value="Genomic_DNA"/>
</dbReference>
<proteinExistence type="predicted"/>
<evidence type="ECO:0008006" key="2">
    <source>
        <dbReference type="Google" id="ProtNLM"/>
    </source>
</evidence>
<organism evidence="1">
    <name type="scientific">viral metagenome</name>
    <dbReference type="NCBI Taxonomy" id="1070528"/>
    <lineage>
        <taxon>unclassified sequences</taxon>
        <taxon>metagenomes</taxon>
        <taxon>organismal metagenomes</taxon>
    </lineage>
</organism>
<dbReference type="AlphaFoldDB" id="A0A6C0EKT7"/>
<evidence type="ECO:0000313" key="1">
    <source>
        <dbReference type="EMBL" id="QHT28940.1"/>
    </source>
</evidence>
<sequence length="159" mass="18511">MYEKRIKKEILNILDLYGNVSVIKEDLQYIIKIGIESNNNASKSQTGKIITIHLNSHYPFQPPPTLINNTNYIDMLCIKDTFVKEKIQSIYKVGCLCSKSIICPNIWSPSNKLENIVDEIKKNNKIIKNIYCMKFTYMLCRSYGIYCLEIPELICKNYI</sequence>
<accession>A0A6C0EKT7</accession>
<reference evidence="1" key="1">
    <citation type="journal article" date="2020" name="Nature">
        <title>Giant virus diversity and host interactions through global metagenomics.</title>
        <authorList>
            <person name="Schulz F."/>
            <person name="Roux S."/>
            <person name="Paez-Espino D."/>
            <person name="Jungbluth S."/>
            <person name="Walsh D.A."/>
            <person name="Denef V.J."/>
            <person name="McMahon K.D."/>
            <person name="Konstantinidis K.T."/>
            <person name="Eloe-Fadrosh E.A."/>
            <person name="Kyrpides N.C."/>
            <person name="Woyke T."/>
        </authorList>
    </citation>
    <scope>NUCLEOTIDE SEQUENCE</scope>
    <source>
        <strain evidence="1">GVMAG-M-3300001351-8</strain>
    </source>
</reference>
<protein>
    <recommendedName>
        <fullName evidence="2">UBC core domain-containing protein</fullName>
    </recommendedName>
</protein>